<evidence type="ECO:0000256" key="2">
    <source>
        <dbReference type="ARBA" id="ARBA00022490"/>
    </source>
</evidence>
<dbReference type="GO" id="GO:0005856">
    <property type="term" value="C:cytoskeleton"/>
    <property type="evidence" value="ECO:0007669"/>
    <property type="project" value="UniProtKB-SubCell"/>
</dbReference>
<dbReference type="GO" id="GO:0005737">
    <property type="term" value="C:cytoplasm"/>
    <property type="evidence" value="ECO:0007669"/>
    <property type="project" value="TreeGrafter"/>
</dbReference>
<feature type="region of interest" description="Disordered" evidence="9">
    <location>
        <begin position="480"/>
        <end position="526"/>
    </location>
</feature>
<reference evidence="12" key="2">
    <citation type="submission" date="2025-09" db="UniProtKB">
        <authorList>
            <consortium name="Ensembl"/>
        </authorList>
    </citation>
    <scope>IDENTIFICATION</scope>
</reference>
<feature type="domain" description="FYVE-type" evidence="11">
    <location>
        <begin position="754"/>
        <end position="813"/>
    </location>
</feature>
<keyword evidence="7" id="KW-0206">Cytoskeleton</keyword>
<feature type="region of interest" description="Disordered" evidence="9">
    <location>
        <begin position="1"/>
        <end position="156"/>
    </location>
</feature>
<dbReference type="PANTHER" id="PTHR12673:SF13">
    <property type="entry name" value="FYVE, RHOGEF AND PH DOMAIN-CONTAINING PROTEIN 5"/>
    <property type="match status" value="1"/>
</dbReference>
<feature type="region of interest" description="Disordered" evidence="9">
    <location>
        <begin position="723"/>
        <end position="743"/>
    </location>
</feature>
<dbReference type="InterPro" id="IPR000306">
    <property type="entry name" value="Znf_FYVE"/>
</dbReference>
<dbReference type="Proteomes" id="UP000694546">
    <property type="component" value="Chromosome 13"/>
</dbReference>
<dbReference type="Pfam" id="PF00169">
    <property type="entry name" value="PH"/>
    <property type="match status" value="1"/>
</dbReference>
<feature type="compositionally biased region" description="Basic and acidic residues" evidence="9">
    <location>
        <begin position="10"/>
        <end position="20"/>
    </location>
</feature>
<keyword evidence="4" id="KW-0479">Metal-binding</keyword>
<dbReference type="GO" id="GO:0005085">
    <property type="term" value="F:guanyl-nucleotide exchange factor activity"/>
    <property type="evidence" value="ECO:0007669"/>
    <property type="project" value="UniProtKB-KW"/>
</dbReference>
<keyword evidence="6" id="KW-0862">Zinc</keyword>
<dbReference type="PANTHER" id="PTHR12673">
    <property type="entry name" value="FACIOGENITAL DYSPLASIA PROTEIN"/>
    <property type="match status" value="1"/>
</dbReference>
<evidence type="ECO:0000256" key="8">
    <source>
        <dbReference type="PROSITE-ProRule" id="PRU00091"/>
    </source>
</evidence>
<dbReference type="InterPro" id="IPR035899">
    <property type="entry name" value="DBL_dom_sf"/>
</dbReference>
<evidence type="ECO:0000313" key="13">
    <source>
        <dbReference type="Proteomes" id="UP000694546"/>
    </source>
</evidence>
<dbReference type="SMART" id="SM00064">
    <property type="entry name" value="FYVE"/>
    <property type="match status" value="1"/>
</dbReference>
<dbReference type="InterPro" id="IPR013083">
    <property type="entry name" value="Znf_RING/FYVE/PHD"/>
</dbReference>
<keyword evidence="3" id="KW-0344">Guanine-nucleotide releasing factor</keyword>
<dbReference type="Gene3D" id="3.30.40.10">
    <property type="entry name" value="Zinc/RING finger domain, C3HC4 (zinc finger)"/>
    <property type="match status" value="1"/>
</dbReference>
<dbReference type="GO" id="GO:0008270">
    <property type="term" value="F:zinc ion binding"/>
    <property type="evidence" value="ECO:0007669"/>
    <property type="project" value="UniProtKB-KW"/>
</dbReference>
<feature type="compositionally biased region" description="Basic and acidic residues" evidence="9">
    <location>
        <begin position="35"/>
        <end position="49"/>
    </location>
</feature>
<evidence type="ECO:0000256" key="5">
    <source>
        <dbReference type="ARBA" id="ARBA00022771"/>
    </source>
</evidence>
<dbReference type="Gene3D" id="1.20.900.10">
    <property type="entry name" value="Dbl homology (DH) domain"/>
    <property type="match status" value="1"/>
</dbReference>
<reference evidence="12" key="1">
    <citation type="submission" date="2025-08" db="UniProtKB">
        <authorList>
            <consortium name="Ensembl"/>
        </authorList>
    </citation>
    <scope>IDENTIFICATION</scope>
</reference>
<feature type="compositionally biased region" description="Low complexity" evidence="9">
    <location>
        <begin position="824"/>
        <end position="836"/>
    </location>
</feature>
<sequence length="959" mass="105625">KPAVAPKPRVRQDRDPREAECCPDQKTCPNGGPRAPDRGKVMDLRERDPGNASPAPDAGGESAERAPEDDTMQGGGEGWRSTDASALRDVRGSPDSPGASHAGLVEHVYEETGPDLGEGPPLERRSVGPGPPPFSRPRLLDPAAPALTSSPMLGPVRARCYPRPPGLSLYPRSVSVEGQELTLRRCQERDAASREPGDDGLFLSHAFGSSGSFSRCPPRPISGLATPTSLLDIPPPFELACITKRPLTKSSPSLHTDGENNKKKSSIKRFLMLKFRKKSSDRKPAADLPSPSSRSSSESINHLTGRSLEAERNALSHFSLVNVCSSGSPRSAARLLPPLASYGEGQRDRRSLAFLSRSVIRVESFEERSRGPLVALALTKPRSISFPSADSASDYENVPPLSSDYENVSVPHPPPLGPETFPEFFERPWRARSTAHDTDGYVDMSSFPGFERRTRAPPEETESAYTEAYKVCSMAVGPPAGLEGLGGAEGPDPGQTSEDEDRGADGNYDRPVCTQPPPVESPSVRQDFREAVCSAVGADGERVLGDERLREILTDLPDVYSLHRRILGELEDRLRHWEESQSIADVILSKKADFFVFTTFIGHYDRSVSLLEDSCRSSPAFAALVSQFEENVLRLVNIEYSVRGQKDLLRPGRMNDVLLYTYPQQDGKYRLKDTLSLSGMKVEPHSLNRTGSNVFLMLTPDLSSSSERDDWFYTLSRTVADHSRGAPASTAGHGEDEDYPGGALGERPPRPVCASQVLMCMNCTCDFSLRLRRHHCHACGRIVCRSCSRNRCALKYLKGRTAKVCDHCYSQLHARGTHSPPRAPGSASSAPTSPRTGRSRPLSAVFQNIHPPNLWRHRKGTASFTPGAVWEEGAISGSLQRSKRSKQHWKRLWFLLKDKVLYTYRAQEEKVASESLPLLGFTVKLADREQLDEANLFQLYHKKTLYYSFRAEDNCTAQR</sequence>
<feature type="domain" description="PH" evidence="10">
    <location>
        <begin position="872"/>
        <end position="959"/>
    </location>
</feature>
<dbReference type="OMA" id="YICSEDI"/>
<evidence type="ECO:0000313" key="12">
    <source>
        <dbReference type="Ensembl" id="ENSGMOP00000008210.2"/>
    </source>
</evidence>
<evidence type="ECO:0000256" key="4">
    <source>
        <dbReference type="ARBA" id="ARBA00022723"/>
    </source>
</evidence>
<dbReference type="CDD" id="cd13237">
    <property type="entry name" value="PH2_FGD5_FGD6"/>
    <property type="match status" value="1"/>
</dbReference>
<dbReference type="Gene3D" id="2.30.29.30">
    <property type="entry name" value="Pleckstrin-homology domain (PH domain)/Phosphotyrosine-binding domain (PTB)"/>
    <property type="match status" value="2"/>
</dbReference>
<dbReference type="SUPFAM" id="SSF48065">
    <property type="entry name" value="DBL homology domain (DH-domain)"/>
    <property type="match status" value="1"/>
</dbReference>
<dbReference type="InterPro" id="IPR017455">
    <property type="entry name" value="Znf_FYVE-rel"/>
</dbReference>
<evidence type="ECO:0000256" key="7">
    <source>
        <dbReference type="ARBA" id="ARBA00023212"/>
    </source>
</evidence>
<dbReference type="AlphaFoldDB" id="A0A8C4Z7Z6"/>
<proteinExistence type="predicted"/>
<accession>A0A8C4Z7Z6</accession>
<dbReference type="Ensembl" id="ENSGMOT00000008444.2">
    <property type="protein sequence ID" value="ENSGMOP00000008210.2"/>
    <property type="gene ID" value="ENSGMOG00000007673.2"/>
</dbReference>
<evidence type="ECO:0000256" key="6">
    <source>
        <dbReference type="ARBA" id="ARBA00022833"/>
    </source>
</evidence>
<evidence type="ECO:0000259" key="11">
    <source>
        <dbReference type="PROSITE" id="PS50178"/>
    </source>
</evidence>
<dbReference type="InterPro" id="IPR001849">
    <property type="entry name" value="PH_domain"/>
</dbReference>
<dbReference type="PROSITE" id="PS50178">
    <property type="entry name" value="ZF_FYVE"/>
    <property type="match status" value="1"/>
</dbReference>
<evidence type="ECO:0000259" key="10">
    <source>
        <dbReference type="PROSITE" id="PS50003"/>
    </source>
</evidence>
<protein>
    <recommendedName>
        <fullName evidence="14">FYVE, RhoGEF and PH domain containing 5</fullName>
    </recommendedName>
</protein>
<dbReference type="InterPro" id="IPR000219">
    <property type="entry name" value="DH_dom"/>
</dbReference>
<keyword evidence="5 8" id="KW-0863">Zinc-finger</keyword>
<keyword evidence="2" id="KW-0963">Cytoplasm</keyword>
<dbReference type="Pfam" id="PF00621">
    <property type="entry name" value="RhoGEF"/>
    <property type="match status" value="1"/>
</dbReference>
<evidence type="ECO:0008006" key="14">
    <source>
        <dbReference type="Google" id="ProtNLM"/>
    </source>
</evidence>
<dbReference type="PROSITE" id="PS50003">
    <property type="entry name" value="PH_DOMAIN"/>
    <property type="match status" value="1"/>
</dbReference>
<evidence type="ECO:0000256" key="1">
    <source>
        <dbReference type="ARBA" id="ARBA00004245"/>
    </source>
</evidence>
<dbReference type="InterPro" id="IPR051092">
    <property type="entry name" value="FYVE_RhoGEF_PH"/>
</dbReference>
<comment type="subcellular location">
    <subcellularLocation>
        <location evidence="1">Cytoplasm</location>
        <location evidence="1">Cytoskeleton</location>
    </subcellularLocation>
</comment>
<organism evidence="12 13">
    <name type="scientific">Gadus morhua</name>
    <name type="common">Atlantic cod</name>
    <dbReference type="NCBI Taxonomy" id="8049"/>
    <lineage>
        <taxon>Eukaryota</taxon>
        <taxon>Metazoa</taxon>
        <taxon>Chordata</taxon>
        <taxon>Craniata</taxon>
        <taxon>Vertebrata</taxon>
        <taxon>Euteleostomi</taxon>
        <taxon>Actinopterygii</taxon>
        <taxon>Neopterygii</taxon>
        <taxon>Teleostei</taxon>
        <taxon>Neoteleostei</taxon>
        <taxon>Acanthomorphata</taxon>
        <taxon>Zeiogadaria</taxon>
        <taxon>Gadariae</taxon>
        <taxon>Gadiformes</taxon>
        <taxon>Gadoidei</taxon>
        <taxon>Gadidae</taxon>
        <taxon>Gadus</taxon>
    </lineage>
</organism>
<dbReference type="SUPFAM" id="SSF50729">
    <property type="entry name" value="PH domain-like"/>
    <property type="match status" value="2"/>
</dbReference>
<dbReference type="InterPro" id="IPR011993">
    <property type="entry name" value="PH-like_dom_sf"/>
</dbReference>
<feature type="region of interest" description="Disordered" evidence="9">
    <location>
        <begin position="440"/>
        <end position="461"/>
    </location>
</feature>
<feature type="region of interest" description="Disordered" evidence="9">
    <location>
        <begin position="815"/>
        <end position="840"/>
    </location>
</feature>
<name>A0A8C4Z7Z6_GADMO</name>
<feature type="region of interest" description="Disordered" evidence="9">
    <location>
        <begin position="278"/>
        <end position="304"/>
    </location>
</feature>
<evidence type="ECO:0000256" key="9">
    <source>
        <dbReference type="SAM" id="MobiDB-lite"/>
    </source>
</evidence>
<dbReference type="Pfam" id="PF01363">
    <property type="entry name" value="FYVE"/>
    <property type="match status" value="1"/>
</dbReference>
<keyword evidence="13" id="KW-1185">Reference proteome</keyword>
<dbReference type="GeneTree" id="ENSGT00940000157922"/>
<evidence type="ECO:0000256" key="3">
    <source>
        <dbReference type="ARBA" id="ARBA00022658"/>
    </source>
</evidence>
<feature type="compositionally biased region" description="Low complexity" evidence="9">
    <location>
        <begin position="289"/>
        <end position="299"/>
    </location>
</feature>